<dbReference type="EMBL" id="KN817522">
    <property type="protein sequence ID" value="KJA27983.1"/>
    <property type="molecule type" value="Genomic_DNA"/>
</dbReference>
<organism evidence="1 2">
    <name type="scientific">Hypholoma sublateritium (strain FD-334 SS-4)</name>
    <dbReference type="NCBI Taxonomy" id="945553"/>
    <lineage>
        <taxon>Eukaryota</taxon>
        <taxon>Fungi</taxon>
        <taxon>Dikarya</taxon>
        <taxon>Basidiomycota</taxon>
        <taxon>Agaricomycotina</taxon>
        <taxon>Agaricomycetes</taxon>
        <taxon>Agaricomycetidae</taxon>
        <taxon>Agaricales</taxon>
        <taxon>Agaricineae</taxon>
        <taxon>Strophariaceae</taxon>
        <taxon>Hypholoma</taxon>
    </lineage>
</organism>
<gene>
    <name evidence="1" type="ORF">HYPSUDRAFT_792062</name>
</gene>
<sequence length="162" mass="18868">MPSFTGRQLRFLDKYLADHDLTTQEDLDNAFNESVIKESENIKSSEAEKTRSDLKRLQELFEMFVDMFKGKKEPTPSHEIWTPKVVHTHMFGFFTTMVDNTAPRKGQLRIKAATLLKWYSMFIRLVVENVTEDGKRIGGLFLKDEDRLTKLKDKILEQIVAP</sequence>
<dbReference type="AlphaFoldDB" id="A0A0D2MVG7"/>
<dbReference type="Proteomes" id="UP000054270">
    <property type="component" value="Unassembled WGS sequence"/>
</dbReference>
<protein>
    <submittedName>
        <fullName evidence="1">Uncharacterized protein</fullName>
    </submittedName>
</protein>
<proteinExistence type="predicted"/>
<dbReference type="OrthoDB" id="3187847at2759"/>
<accession>A0A0D2MVG7</accession>
<name>A0A0D2MVG7_HYPSF</name>
<evidence type="ECO:0000313" key="2">
    <source>
        <dbReference type="Proteomes" id="UP000054270"/>
    </source>
</evidence>
<evidence type="ECO:0000313" key="1">
    <source>
        <dbReference type="EMBL" id="KJA27983.1"/>
    </source>
</evidence>
<keyword evidence="2" id="KW-1185">Reference proteome</keyword>
<reference evidence="2" key="1">
    <citation type="submission" date="2014-04" db="EMBL/GenBank/DDBJ databases">
        <title>Evolutionary Origins and Diversification of the Mycorrhizal Mutualists.</title>
        <authorList>
            <consortium name="DOE Joint Genome Institute"/>
            <consortium name="Mycorrhizal Genomics Consortium"/>
            <person name="Kohler A."/>
            <person name="Kuo A."/>
            <person name="Nagy L.G."/>
            <person name="Floudas D."/>
            <person name="Copeland A."/>
            <person name="Barry K.W."/>
            <person name="Cichocki N."/>
            <person name="Veneault-Fourrey C."/>
            <person name="LaButti K."/>
            <person name="Lindquist E.A."/>
            <person name="Lipzen A."/>
            <person name="Lundell T."/>
            <person name="Morin E."/>
            <person name="Murat C."/>
            <person name="Riley R."/>
            <person name="Ohm R."/>
            <person name="Sun H."/>
            <person name="Tunlid A."/>
            <person name="Henrissat B."/>
            <person name="Grigoriev I.V."/>
            <person name="Hibbett D.S."/>
            <person name="Martin F."/>
        </authorList>
    </citation>
    <scope>NUCLEOTIDE SEQUENCE [LARGE SCALE GENOMIC DNA]</scope>
    <source>
        <strain evidence="2">FD-334 SS-4</strain>
    </source>
</reference>